<protein>
    <recommendedName>
        <fullName evidence="5">Adenylate cyclase</fullName>
    </recommendedName>
</protein>
<evidence type="ECO:0000313" key="3">
    <source>
        <dbReference type="EMBL" id="SCB33317.1"/>
    </source>
</evidence>
<reference evidence="3 4" key="1">
    <citation type="submission" date="2016-08" db="EMBL/GenBank/DDBJ databases">
        <authorList>
            <person name="Seilhamer J.J."/>
        </authorList>
    </citation>
    <scope>NUCLEOTIDE SEQUENCE [LARGE SCALE GENOMIC DNA]</scope>
    <source>
        <strain evidence="3 4">CCBAU 10071</strain>
    </source>
</reference>
<evidence type="ECO:0000256" key="2">
    <source>
        <dbReference type="SAM" id="SignalP"/>
    </source>
</evidence>
<dbReference type="EMBL" id="FMAE01000005">
    <property type="protein sequence ID" value="SCB33317.1"/>
    <property type="molecule type" value="Genomic_DNA"/>
</dbReference>
<evidence type="ECO:0000256" key="1">
    <source>
        <dbReference type="SAM" id="MobiDB-lite"/>
    </source>
</evidence>
<organism evidence="3 4">
    <name type="scientific">Bradyrhizobium yuanmingense</name>
    <dbReference type="NCBI Taxonomy" id="108015"/>
    <lineage>
        <taxon>Bacteria</taxon>
        <taxon>Pseudomonadati</taxon>
        <taxon>Pseudomonadota</taxon>
        <taxon>Alphaproteobacteria</taxon>
        <taxon>Hyphomicrobiales</taxon>
        <taxon>Nitrobacteraceae</taxon>
        <taxon>Bradyrhizobium</taxon>
    </lineage>
</organism>
<feature type="region of interest" description="Disordered" evidence="1">
    <location>
        <begin position="22"/>
        <end position="81"/>
    </location>
</feature>
<evidence type="ECO:0008006" key="5">
    <source>
        <dbReference type="Google" id="ProtNLM"/>
    </source>
</evidence>
<name>A0A1C3W009_9BRAD</name>
<keyword evidence="2" id="KW-0732">Signal</keyword>
<proteinExistence type="predicted"/>
<feature type="signal peptide" evidence="2">
    <location>
        <begin position="1"/>
        <end position="19"/>
    </location>
</feature>
<feature type="compositionally biased region" description="Polar residues" evidence="1">
    <location>
        <begin position="22"/>
        <end position="43"/>
    </location>
</feature>
<sequence length="81" mass="8552">MKRLFLIASLLLIAPAANAQYLSGTGSNPSTHSSSGYTRSNGTYVAPYVATNPNGTQRDNFGTSGNVNPYTGATGHRTPRY</sequence>
<feature type="compositionally biased region" description="Polar residues" evidence="1">
    <location>
        <begin position="51"/>
        <end position="71"/>
    </location>
</feature>
<evidence type="ECO:0000313" key="4">
    <source>
        <dbReference type="Proteomes" id="UP000183174"/>
    </source>
</evidence>
<accession>A0A1C3W009</accession>
<dbReference type="AlphaFoldDB" id="A0A1C3W009"/>
<dbReference type="Proteomes" id="UP000183174">
    <property type="component" value="Unassembled WGS sequence"/>
</dbReference>
<gene>
    <name evidence="3" type="ORF">GA0061099_100510</name>
</gene>
<dbReference type="RefSeq" id="WP_074447948.1">
    <property type="nucleotide sequence ID" value="NZ_FMAE01000005.1"/>
</dbReference>
<feature type="chain" id="PRO_5008684958" description="Adenylate cyclase" evidence="2">
    <location>
        <begin position="20"/>
        <end position="81"/>
    </location>
</feature>